<keyword evidence="3" id="KW-1185">Reference proteome</keyword>
<comment type="caution">
    <text evidence="2">The sequence shown here is derived from an EMBL/GenBank/DDBJ whole genome shotgun (WGS) entry which is preliminary data.</text>
</comment>
<evidence type="ECO:0000256" key="1">
    <source>
        <dbReference type="SAM" id="MobiDB-lite"/>
    </source>
</evidence>
<dbReference type="AlphaFoldDB" id="K0SJW3"/>
<name>K0SJW3_THAOC</name>
<protein>
    <submittedName>
        <fullName evidence="2">Uncharacterized protein</fullName>
    </submittedName>
</protein>
<feature type="region of interest" description="Disordered" evidence="1">
    <location>
        <begin position="1"/>
        <end position="26"/>
    </location>
</feature>
<accession>K0SJW3</accession>
<reference evidence="2 3" key="1">
    <citation type="journal article" date="2012" name="Genome Biol.">
        <title>Genome and low-iron response of an oceanic diatom adapted to chronic iron limitation.</title>
        <authorList>
            <person name="Lommer M."/>
            <person name="Specht M."/>
            <person name="Roy A.S."/>
            <person name="Kraemer L."/>
            <person name="Andreson R."/>
            <person name="Gutowska M.A."/>
            <person name="Wolf J."/>
            <person name="Bergner S.V."/>
            <person name="Schilhabel M.B."/>
            <person name="Klostermeier U.C."/>
            <person name="Beiko R.G."/>
            <person name="Rosenstiel P."/>
            <person name="Hippler M."/>
            <person name="Laroche J."/>
        </authorList>
    </citation>
    <scope>NUCLEOTIDE SEQUENCE [LARGE SCALE GENOMIC DNA]</scope>
    <source>
        <strain evidence="2 3">CCMP1005</strain>
    </source>
</reference>
<dbReference type="EMBL" id="AGNL01014716">
    <property type="protein sequence ID" value="EJK66578.1"/>
    <property type="molecule type" value="Genomic_DNA"/>
</dbReference>
<proteinExistence type="predicted"/>
<dbReference type="Proteomes" id="UP000266841">
    <property type="component" value="Unassembled WGS sequence"/>
</dbReference>
<evidence type="ECO:0000313" key="3">
    <source>
        <dbReference type="Proteomes" id="UP000266841"/>
    </source>
</evidence>
<feature type="compositionally biased region" description="Acidic residues" evidence="1">
    <location>
        <begin position="1"/>
        <end position="20"/>
    </location>
</feature>
<organism evidence="2 3">
    <name type="scientific">Thalassiosira oceanica</name>
    <name type="common">Marine diatom</name>
    <dbReference type="NCBI Taxonomy" id="159749"/>
    <lineage>
        <taxon>Eukaryota</taxon>
        <taxon>Sar</taxon>
        <taxon>Stramenopiles</taxon>
        <taxon>Ochrophyta</taxon>
        <taxon>Bacillariophyta</taxon>
        <taxon>Coscinodiscophyceae</taxon>
        <taxon>Thalassiosirophycidae</taxon>
        <taxon>Thalassiosirales</taxon>
        <taxon>Thalassiosiraceae</taxon>
        <taxon>Thalassiosira</taxon>
    </lineage>
</organism>
<sequence>MDTDSEFEDGSAADVDAQEDDTGRNIRRRYDEDAGDAIHNGHAWFMPPLKKGSDESRAATHGHRVEKRFLKQAFECMKESEGNFADGVVMLTDTEGGLTCLPVEVKSRCSPRTYDKETKQVEDVRRMMEDAGGLPVDGDDNRPLFAFFNVMIDTAADDDDTSGNSDSGERHYTVNPLLRAAIPDANELIQIMHHAVTWAVDTCFFVVGGYSRVLAIYEVRFPEELLDAYEDISSDLFDNDLKSLYLPSNEMPRLSDEWKQAIASDSVKRLKLDEDSFLQRLAIWRVLN</sequence>
<feature type="non-terminal residue" evidence="2">
    <location>
        <position position="288"/>
    </location>
</feature>
<gene>
    <name evidence="2" type="ORF">THAOC_12495</name>
</gene>
<evidence type="ECO:0000313" key="2">
    <source>
        <dbReference type="EMBL" id="EJK66578.1"/>
    </source>
</evidence>